<organism evidence="1 2">
    <name type="scientific">Pseudozyma hubeiensis (strain SY62)</name>
    <name type="common">Yeast</name>
    <dbReference type="NCBI Taxonomy" id="1305764"/>
    <lineage>
        <taxon>Eukaryota</taxon>
        <taxon>Fungi</taxon>
        <taxon>Dikarya</taxon>
        <taxon>Basidiomycota</taxon>
        <taxon>Ustilaginomycotina</taxon>
        <taxon>Ustilaginomycetes</taxon>
        <taxon>Ustilaginales</taxon>
        <taxon>Ustilaginaceae</taxon>
        <taxon>Pseudozyma</taxon>
    </lineage>
</organism>
<dbReference type="AlphaFoldDB" id="R9PAY1"/>
<evidence type="ECO:0000313" key="2">
    <source>
        <dbReference type="Proteomes" id="UP000014071"/>
    </source>
</evidence>
<gene>
    <name evidence="1" type="ORF">PHSY_006157</name>
</gene>
<dbReference type="HOGENOM" id="CLU_2705904_0_0_1"/>
<sequence>MAIRSDTALIDDIVLQRILRISDCTHHEIPDGVRPVNPALADVGLINIASAPCATASFDLLVCRALPRASAMT</sequence>
<dbReference type="Proteomes" id="UP000014071">
    <property type="component" value="Unassembled WGS sequence"/>
</dbReference>
<dbReference type="GO" id="GO:0016740">
    <property type="term" value="F:transferase activity"/>
    <property type="evidence" value="ECO:0007669"/>
    <property type="project" value="UniProtKB-KW"/>
</dbReference>
<dbReference type="GeneID" id="24111429"/>
<accession>R9PAY1</accession>
<proteinExistence type="predicted"/>
<evidence type="ECO:0000313" key="1">
    <source>
        <dbReference type="EMBL" id="GAC98563.1"/>
    </source>
</evidence>
<keyword evidence="1" id="KW-0808">Transferase</keyword>
<dbReference type="EMBL" id="DF238821">
    <property type="protein sequence ID" value="GAC98563.1"/>
    <property type="molecule type" value="Genomic_DNA"/>
</dbReference>
<name>R9PAY1_PSEHS</name>
<dbReference type="RefSeq" id="XP_012192150.1">
    <property type="nucleotide sequence ID" value="XM_012336760.1"/>
</dbReference>
<reference evidence="2" key="1">
    <citation type="journal article" date="2013" name="Genome Announc.">
        <title>Draft genome sequence of the basidiomycetous yeast-like fungus Pseudozyma hubeiensis SY62, which produces an abundant amount of the biosurfactant mannosylerythritol lipids.</title>
        <authorList>
            <person name="Konishi M."/>
            <person name="Hatada Y."/>
            <person name="Horiuchi J."/>
        </authorList>
    </citation>
    <scope>NUCLEOTIDE SEQUENCE [LARGE SCALE GENOMIC DNA]</scope>
    <source>
        <strain evidence="2">SY62</strain>
    </source>
</reference>
<protein>
    <submittedName>
        <fullName evidence="1">Beta-1,3-glucanosyltransferase</fullName>
    </submittedName>
</protein>
<keyword evidence="2" id="KW-1185">Reference proteome</keyword>